<evidence type="ECO:0000313" key="4">
    <source>
        <dbReference type="Proteomes" id="UP000183053"/>
    </source>
</evidence>
<dbReference type="InterPro" id="IPR000160">
    <property type="entry name" value="GGDEF_dom"/>
</dbReference>
<keyword evidence="4" id="KW-1185">Reference proteome</keyword>
<dbReference type="CDD" id="cd01949">
    <property type="entry name" value="GGDEF"/>
    <property type="match status" value="1"/>
</dbReference>
<feature type="transmembrane region" description="Helical" evidence="1">
    <location>
        <begin position="73"/>
        <end position="92"/>
    </location>
</feature>
<feature type="transmembrane region" description="Helical" evidence="1">
    <location>
        <begin position="147"/>
        <end position="171"/>
    </location>
</feature>
<dbReference type="EMBL" id="FNLF01000002">
    <property type="protein sequence ID" value="SDQ91265.1"/>
    <property type="molecule type" value="Genomic_DNA"/>
</dbReference>
<evidence type="ECO:0000256" key="1">
    <source>
        <dbReference type="SAM" id="Phobius"/>
    </source>
</evidence>
<feature type="transmembrane region" description="Helical" evidence="1">
    <location>
        <begin position="12"/>
        <end position="34"/>
    </location>
</feature>
<proteinExistence type="predicted"/>
<dbReference type="PANTHER" id="PTHR45138:SF9">
    <property type="entry name" value="DIGUANYLATE CYCLASE DGCM-RELATED"/>
    <property type="match status" value="1"/>
</dbReference>
<keyword evidence="1" id="KW-0812">Transmembrane</keyword>
<dbReference type="PROSITE" id="PS50887">
    <property type="entry name" value="GGDEF"/>
    <property type="match status" value="1"/>
</dbReference>
<dbReference type="Proteomes" id="UP000183053">
    <property type="component" value="Unassembled WGS sequence"/>
</dbReference>
<protein>
    <submittedName>
        <fullName evidence="3">Diguanylate cyclase (GGDEF) domain-containing protein</fullName>
    </submittedName>
</protein>
<dbReference type="AlphaFoldDB" id="A0A1H1ER82"/>
<dbReference type="SUPFAM" id="SSF55073">
    <property type="entry name" value="Nucleotide cyclase"/>
    <property type="match status" value="1"/>
</dbReference>
<feature type="transmembrane region" description="Helical" evidence="1">
    <location>
        <begin position="46"/>
        <end position="64"/>
    </location>
</feature>
<dbReference type="InterPro" id="IPR043128">
    <property type="entry name" value="Rev_trsase/Diguanyl_cyclase"/>
</dbReference>
<dbReference type="PANTHER" id="PTHR45138">
    <property type="entry name" value="REGULATORY COMPONENTS OF SENSORY TRANSDUCTION SYSTEM"/>
    <property type="match status" value="1"/>
</dbReference>
<dbReference type="Pfam" id="PF00990">
    <property type="entry name" value="GGDEF"/>
    <property type="match status" value="1"/>
</dbReference>
<organism evidence="3 4">
    <name type="scientific">Tsukamurella pulmonis</name>
    <dbReference type="NCBI Taxonomy" id="47312"/>
    <lineage>
        <taxon>Bacteria</taxon>
        <taxon>Bacillati</taxon>
        <taxon>Actinomycetota</taxon>
        <taxon>Actinomycetes</taxon>
        <taxon>Mycobacteriales</taxon>
        <taxon>Tsukamurellaceae</taxon>
        <taxon>Tsukamurella</taxon>
    </lineage>
</organism>
<dbReference type="STRING" id="47312.SAMN04489765_2323"/>
<keyword evidence="1" id="KW-0472">Membrane</keyword>
<name>A0A1H1ER82_9ACTN</name>
<evidence type="ECO:0000259" key="2">
    <source>
        <dbReference type="PROSITE" id="PS50887"/>
    </source>
</evidence>
<feature type="transmembrane region" description="Helical" evidence="1">
    <location>
        <begin position="124"/>
        <end position="141"/>
    </location>
</feature>
<dbReference type="NCBIfam" id="TIGR00254">
    <property type="entry name" value="GGDEF"/>
    <property type="match status" value="1"/>
</dbReference>
<dbReference type="Gene3D" id="3.30.70.270">
    <property type="match status" value="1"/>
</dbReference>
<dbReference type="GO" id="GO:0052621">
    <property type="term" value="F:diguanylate cyclase activity"/>
    <property type="evidence" value="ECO:0007669"/>
    <property type="project" value="TreeGrafter"/>
</dbReference>
<dbReference type="InterPro" id="IPR050469">
    <property type="entry name" value="Diguanylate_Cyclase"/>
</dbReference>
<keyword evidence="1" id="KW-1133">Transmembrane helix</keyword>
<dbReference type="InterPro" id="IPR029787">
    <property type="entry name" value="Nucleotide_cyclase"/>
</dbReference>
<gene>
    <name evidence="3" type="ORF">SAMN04489765_2323</name>
</gene>
<feature type="transmembrane region" description="Helical" evidence="1">
    <location>
        <begin position="98"/>
        <end position="117"/>
    </location>
</feature>
<reference evidence="4" key="1">
    <citation type="submission" date="2016-10" db="EMBL/GenBank/DDBJ databases">
        <authorList>
            <person name="Varghese N."/>
            <person name="Submissions S."/>
        </authorList>
    </citation>
    <scope>NUCLEOTIDE SEQUENCE [LARGE SCALE GENOMIC DNA]</scope>
    <source>
        <strain evidence="4">DSM 44142</strain>
    </source>
</reference>
<evidence type="ECO:0000313" key="3">
    <source>
        <dbReference type="EMBL" id="SDQ91265.1"/>
    </source>
</evidence>
<feature type="domain" description="GGDEF" evidence="2">
    <location>
        <begin position="214"/>
        <end position="343"/>
    </location>
</feature>
<sequence>MRTSIRYLHGERALRLAVALLAMMMLPLALVMQFNPMGPHGVVARVVHVTVAVLGFLLGIRWLVGRWPTAREATWFLVISDVLLGIAVGILSDPTARICGTIHLAMLGLFAGFLLGWRILLVHCVYSMLLIAGLTMYAIIVEGQTLLGLYVYTTPAITTVVGLPVVIQVVIETGRHGAAKLTQEWNVDSLTSVYSRRGMSLAIRRVARRANRDGLVLVGALDLDGFKRYYDTYGHLAGDQLLRKVAAALHSVPRLIVGRYGGDEFVVVAFRDRLDDAARTIDELRDLLVARGHSGGERIEASLGVVLAPWTDPDRMDLLALKADEVLYEAKRSPREAVIVRRLSPDTSCSDVM</sequence>
<accession>A0A1H1ER82</accession>
<dbReference type="SMART" id="SM00267">
    <property type="entry name" value="GGDEF"/>
    <property type="match status" value="1"/>
</dbReference>